<keyword evidence="6 17" id="KW-0349">Heme</keyword>
<name>A0AAW0BTN4_9AGAR</name>
<dbReference type="SUPFAM" id="SSF52343">
    <property type="entry name" value="Ferredoxin reductase-like, C-terminal NADP-linked domain"/>
    <property type="match status" value="1"/>
</dbReference>
<reference evidence="20 21" key="1">
    <citation type="submission" date="2024-01" db="EMBL/GenBank/DDBJ databases">
        <title>A draft genome for a cacao thread blight-causing isolate of Paramarasmius palmivorus.</title>
        <authorList>
            <person name="Baruah I.K."/>
            <person name="Bukari Y."/>
            <person name="Amoako-Attah I."/>
            <person name="Meinhardt L.W."/>
            <person name="Bailey B.A."/>
            <person name="Cohen S.P."/>
        </authorList>
    </citation>
    <scope>NUCLEOTIDE SEQUENCE [LARGE SCALE GENOMIC DNA]</scope>
    <source>
        <strain evidence="20 21">GH-12</strain>
    </source>
</reference>
<evidence type="ECO:0000259" key="19">
    <source>
        <dbReference type="PROSITE" id="PS51384"/>
    </source>
</evidence>
<evidence type="ECO:0000256" key="8">
    <source>
        <dbReference type="ARBA" id="ARBA00022643"/>
    </source>
</evidence>
<keyword evidence="21" id="KW-1185">Reference proteome</keyword>
<keyword evidence="11" id="KW-0521">NADP</keyword>
<evidence type="ECO:0000256" key="5">
    <source>
        <dbReference type="ARBA" id="ARBA00022448"/>
    </source>
</evidence>
<organism evidence="20 21">
    <name type="scientific">Paramarasmius palmivorus</name>
    <dbReference type="NCBI Taxonomy" id="297713"/>
    <lineage>
        <taxon>Eukaryota</taxon>
        <taxon>Fungi</taxon>
        <taxon>Dikarya</taxon>
        <taxon>Basidiomycota</taxon>
        <taxon>Agaricomycotina</taxon>
        <taxon>Agaricomycetes</taxon>
        <taxon>Agaricomycetidae</taxon>
        <taxon>Agaricales</taxon>
        <taxon>Marasmiineae</taxon>
        <taxon>Marasmiaceae</taxon>
        <taxon>Paramarasmius</taxon>
    </lineage>
</organism>
<dbReference type="PROSITE" id="PS51384">
    <property type="entry name" value="FAD_FR"/>
    <property type="match status" value="1"/>
</dbReference>
<feature type="domain" description="FAD-binding FR-type" evidence="19">
    <location>
        <begin position="672"/>
        <end position="902"/>
    </location>
</feature>
<comment type="cofactor">
    <cofactor evidence="1">
        <name>FMN</name>
        <dbReference type="ChEBI" id="CHEBI:58210"/>
    </cofactor>
</comment>
<gene>
    <name evidence="20" type="ORF">VNI00_014488</name>
</gene>
<dbReference type="Pfam" id="PF00667">
    <property type="entry name" value="FAD_binding_1"/>
    <property type="match status" value="1"/>
</dbReference>
<dbReference type="PIRSF" id="PIRSF000209">
    <property type="entry name" value="Bifunctional_P450_P450R"/>
    <property type="match status" value="1"/>
</dbReference>
<comment type="catalytic activity">
    <reaction evidence="15">
        <text>an organic molecule + reduced [NADPH--hemoprotein reductase] + O2 = an alcohol + oxidized [NADPH--hemoprotein reductase] + H2O + H(+)</text>
        <dbReference type="Rhea" id="RHEA:17149"/>
        <dbReference type="Rhea" id="RHEA-COMP:11964"/>
        <dbReference type="Rhea" id="RHEA-COMP:11965"/>
        <dbReference type="ChEBI" id="CHEBI:15377"/>
        <dbReference type="ChEBI" id="CHEBI:15378"/>
        <dbReference type="ChEBI" id="CHEBI:15379"/>
        <dbReference type="ChEBI" id="CHEBI:30879"/>
        <dbReference type="ChEBI" id="CHEBI:57618"/>
        <dbReference type="ChEBI" id="CHEBI:58210"/>
        <dbReference type="ChEBI" id="CHEBI:142491"/>
        <dbReference type="EC" id="1.14.14.1"/>
    </reaction>
</comment>
<evidence type="ECO:0000256" key="4">
    <source>
        <dbReference type="ARBA" id="ARBA00010018"/>
    </source>
</evidence>
<evidence type="ECO:0000256" key="2">
    <source>
        <dbReference type="ARBA" id="ARBA00001971"/>
    </source>
</evidence>
<dbReference type="InterPro" id="IPR039261">
    <property type="entry name" value="FNR_nucleotide-bd"/>
</dbReference>
<evidence type="ECO:0000256" key="10">
    <source>
        <dbReference type="ARBA" id="ARBA00022827"/>
    </source>
</evidence>
<dbReference type="CDD" id="cd11068">
    <property type="entry name" value="CYP120A1"/>
    <property type="match status" value="1"/>
</dbReference>
<protein>
    <recommendedName>
        <fullName evidence="22">Cytochrome P450</fullName>
    </recommendedName>
</protein>
<evidence type="ECO:0000313" key="21">
    <source>
        <dbReference type="Proteomes" id="UP001383192"/>
    </source>
</evidence>
<dbReference type="Gene3D" id="1.20.990.10">
    <property type="entry name" value="NADPH-cytochrome p450 Reductase, Chain A, domain 3"/>
    <property type="match status" value="1"/>
</dbReference>
<dbReference type="GO" id="GO:0005506">
    <property type="term" value="F:iron ion binding"/>
    <property type="evidence" value="ECO:0007669"/>
    <property type="project" value="InterPro"/>
</dbReference>
<dbReference type="InterPro" id="IPR023206">
    <property type="entry name" value="Bifunctional_P450_P450_red"/>
</dbReference>
<feature type="domain" description="Flavodoxin-like" evidence="18">
    <location>
        <begin position="494"/>
        <end position="634"/>
    </location>
</feature>
<dbReference type="EMBL" id="JAYKXP010000081">
    <property type="protein sequence ID" value="KAK7029611.1"/>
    <property type="molecule type" value="Genomic_DNA"/>
</dbReference>
<dbReference type="PRINTS" id="PR00385">
    <property type="entry name" value="P450"/>
</dbReference>
<comment type="caution">
    <text evidence="20">The sequence shown here is derived from an EMBL/GenBank/DDBJ whole genome shotgun (WGS) entry which is preliminary data.</text>
</comment>
<comment type="catalytic activity">
    <reaction evidence="16">
        <text>2 oxidized [cytochrome P450] + NADPH = 2 reduced [cytochrome P450] + NADP(+) + H(+)</text>
        <dbReference type="Rhea" id="RHEA:24040"/>
        <dbReference type="Rhea" id="RHEA-COMP:14627"/>
        <dbReference type="Rhea" id="RHEA-COMP:14628"/>
        <dbReference type="ChEBI" id="CHEBI:15378"/>
        <dbReference type="ChEBI" id="CHEBI:55376"/>
        <dbReference type="ChEBI" id="CHEBI:57783"/>
        <dbReference type="ChEBI" id="CHEBI:58349"/>
        <dbReference type="ChEBI" id="CHEBI:60344"/>
        <dbReference type="EC" id="1.6.2.4"/>
    </reaction>
</comment>
<dbReference type="CDD" id="cd06206">
    <property type="entry name" value="bifunctional_CYPOR"/>
    <property type="match status" value="1"/>
</dbReference>
<dbReference type="GO" id="GO:0010181">
    <property type="term" value="F:FMN binding"/>
    <property type="evidence" value="ECO:0007669"/>
    <property type="project" value="InterPro"/>
</dbReference>
<evidence type="ECO:0000256" key="17">
    <source>
        <dbReference type="PIRSR" id="PIRSR000209-1"/>
    </source>
</evidence>
<dbReference type="InterPro" id="IPR008254">
    <property type="entry name" value="Flavodoxin/NO_synth"/>
</dbReference>
<dbReference type="Gene3D" id="1.10.630.10">
    <property type="entry name" value="Cytochrome P450"/>
    <property type="match status" value="1"/>
</dbReference>
<keyword evidence="14" id="KW-0503">Monooxygenase</keyword>
<dbReference type="SUPFAM" id="SSF48264">
    <property type="entry name" value="Cytochrome P450"/>
    <property type="match status" value="1"/>
</dbReference>
<evidence type="ECO:0000256" key="11">
    <source>
        <dbReference type="ARBA" id="ARBA00022857"/>
    </source>
</evidence>
<dbReference type="Gene3D" id="3.40.50.360">
    <property type="match status" value="1"/>
</dbReference>
<sequence length="1060" mass="117448">MTTPIPQPPSIPFIGNIASIDKEVPINGFMLLAKQYGEIYQLNILGSTAVHLNSQALINETSDETRFKKTVGKALYNVRKLTGDGLFTAQNDEHNWGLAHRLLMPAFSTMAIRDMLEDMRDLCDQLLLKWERFGPDHIIDPSDDLTRVALDTIALCSMSYRLNSFYTENQPAFASAMVDFLKECFSRTQRPSIVQALMTGTNAKWEEDVKFMTEIAEKIVKQRKENPIEKKDLLNTMLYGKDPKTGESLSDDAIVKNLLTFLIAGHETSSGMMSFMTYYLIKNPHVMRKLQAEVDEVLGGQPPQLQDLSKMPYLTAVMRETLRLAPTAPIRAVTPVEDTTLLNGKYFVKAGTPLALQAWVAHRDPAVWGEDALEFRPERMMDGKFEALPPNAWQPFGFGMRACIGRPFAWQEVTLVMASIVQKFDMEFADPSYTLELKQALTVKPKDLFIKAKLRSTGPRLLSAPRVQAKTTPPTSAATSEAPVLAANDKRVPMYLLYGSNTGTSEAFAQRIANDAARYGFAARLGTMDSSSGQLPTDGPVVILTASYEGQPADNAVRFFDWLSSLQGDGFKGVKYAVFGSGNSDWVQTYHKIPKLVDEIIEQRGGTRLLPRGVGDSGKADFFEVFDEFVADLWRCLTKEYGTVEPSSYVSSGFEVKTLDAGTGRSETLRQAGTGLGKVVENRLLTKPGHPVKRHLEFELPEGSTYRAGDYLAILPQNPSESVHRVLAFFSLSSEQQIVISSAGPTALPTDKPVSLSEILSGYVELSQPATTQDIRTLVEVASTDVARSYLQDLASSYQTKVLGPRLSVLDIVEKYSREINLTLGVFLRMLPPMRVRQYSISSSPLWNPEHATLTISVLESPSISDSSRTFLGVGSNYLASLVPGDRVQMAVRPSASAFHPPEDPTVPIVAYCAGSGLAPIRGFIQERAMQKSSGREVGKTLLFFGCRSPDADFLYGEDDLKEWEKLGVVDVRPAFSKATHKSEGCKYVQDRMWHDRDDVIALYKANASFYICGSSHIAKEVKARSVEVLQQIRRDLSNETAATTLEELLRGRYATDVFD</sequence>
<dbReference type="GO" id="GO:0070330">
    <property type="term" value="F:aromatase activity"/>
    <property type="evidence" value="ECO:0007669"/>
    <property type="project" value="InterPro"/>
</dbReference>
<dbReference type="FunFam" id="2.40.30.10:FF:000198">
    <property type="entry name" value="Bifunctional cytochrome P450/NADPH--P450 reductase"/>
    <property type="match status" value="1"/>
</dbReference>
<dbReference type="PROSITE" id="PS50902">
    <property type="entry name" value="FLAVODOXIN_LIKE"/>
    <property type="match status" value="1"/>
</dbReference>
<evidence type="ECO:0000256" key="16">
    <source>
        <dbReference type="ARBA" id="ARBA00049342"/>
    </source>
</evidence>
<dbReference type="SUPFAM" id="SSF52218">
    <property type="entry name" value="Flavoproteins"/>
    <property type="match status" value="1"/>
</dbReference>
<dbReference type="InterPro" id="IPR001128">
    <property type="entry name" value="Cyt_P450"/>
</dbReference>
<comment type="similarity">
    <text evidence="4">In the N-terminal section; belongs to the cytochrome P450 family.</text>
</comment>
<dbReference type="InterPro" id="IPR002401">
    <property type="entry name" value="Cyt_P450_E_grp-I"/>
</dbReference>
<dbReference type="FunFam" id="1.10.630.10:FF:000040">
    <property type="entry name" value="Bifunctional cytochrome P450/NADPH--P450 reductase"/>
    <property type="match status" value="1"/>
</dbReference>
<dbReference type="PANTHER" id="PTHR19384">
    <property type="entry name" value="NITRIC OXIDE SYNTHASE-RELATED"/>
    <property type="match status" value="1"/>
</dbReference>
<dbReference type="Proteomes" id="UP001383192">
    <property type="component" value="Unassembled WGS sequence"/>
</dbReference>
<dbReference type="GO" id="GO:0003958">
    <property type="term" value="F:NADPH-hemoprotein reductase activity"/>
    <property type="evidence" value="ECO:0007669"/>
    <property type="project" value="UniProtKB-EC"/>
</dbReference>
<evidence type="ECO:0000256" key="6">
    <source>
        <dbReference type="ARBA" id="ARBA00022617"/>
    </source>
</evidence>
<dbReference type="InterPro" id="IPR036396">
    <property type="entry name" value="Cyt_P450_sf"/>
</dbReference>
<feature type="binding site" description="axial binding residue" evidence="17">
    <location>
        <position position="403"/>
    </location>
    <ligand>
        <name>heme</name>
        <dbReference type="ChEBI" id="CHEBI:30413"/>
    </ligand>
    <ligandPart>
        <name>Fe</name>
        <dbReference type="ChEBI" id="CHEBI:18248"/>
    </ligandPart>
</feature>
<keyword evidence="7" id="KW-0285">Flavoprotein</keyword>
<dbReference type="PANTHER" id="PTHR19384:SF127">
    <property type="entry name" value="BIFUNCTIONAL CYTOCHROME P450_NADPH--P450 REDUCTASE"/>
    <property type="match status" value="1"/>
</dbReference>
<dbReference type="InterPro" id="IPR017927">
    <property type="entry name" value="FAD-bd_FR_type"/>
</dbReference>
<dbReference type="PRINTS" id="PR00463">
    <property type="entry name" value="EP450I"/>
</dbReference>
<keyword evidence="10" id="KW-0274">FAD</keyword>
<dbReference type="Pfam" id="PF00258">
    <property type="entry name" value="Flavodoxin_1"/>
    <property type="match status" value="1"/>
</dbReference>
<dbReference type="Pfam" id="PF00175">
    <property type="entry name" value="NAD_binding_1"/>
    <property type="match status" value="1"/>
</dbReference>
<evidence type="ECO:0000256" key="12">
    <source>
        <dbReference type="ARBA" id="ARBA00023002"/>
    </source>
</evidence>
<evidence type="ECO:0008006" key="22">
    <source>
        <dbReference type="Google" id="ProtNLM"/>
    </source>
</evidence>
<keyword evidence="12" id="KW-0560">Oxidoreductase</keyword>
<evidence type="ECO:0000259" key="18">
    <source>
        <dbReference type="PROSITE" id="PS50902"/>
    </source>
</evidence>
<dbReference type="Gene3D" id="3.40.50.80">
    <property type="entry name" value="Nucleotide-binding domain of ferredoxin-NADP reductase (FNR) module"/>
    <property type="match status" value="1"/>
</dbReference>
<dbReference type="InterPro" id="IPR017938">
    <property type="entry name" value="Riboflavin_synthase-like_b-brl"/>
</dbReference>
<evidence type="ECO:0000256" key="14">
    <source>
        <dbReference type="ARBA" id="ARBA00023033"/>
    </source>
</evidence>
<dbReference type="Gene3D" id="2.40.30.10">
    <property type="entry name" value="Translation factors"/>
    <property type="match status" value="1"/>
</dbReference>
<evidence type="ECO:0000256" key="9">
    <source>
        <dbReference type="ARBA" id="ARBA00022723"/>
    </source>
</evidence>
<comment type="cofactor">
    <cofactor evidence="3">
        <name>FAD</name>
        <dbReference type="ChEBI" id="CHEBI:57692"/>
    </cofactor>
</comment>
<proteinExistence type="inferred from homology"/>
<dbReference type="InterPro" id="IPR001433">
    <property type="entry name" value="OxRdtase_FAD/NAD-bd"/>
</dbReference>
<keyword evidence="5" id="KW-0813">Transport</keyword>
<dbReference type="InterPro" id="IPR017972">
    <property type="entry name" value="Cyt_P450_CS"/>
</dbReference>
<dbReference type="GO" id="GO:0005829">
    <property type="term" value="C:cytosol"/>
    <property type="evidence" value="ECO:0007669"/>
    <property type="project" value="TreeGrafter"/>
</dbReference>
<evidence type="ECO:0000256" key="3">
    <source>
        <dbReference type="ARBA" id="ARBA00001974"/>
    </source>
</evidence>
<dbReference type="GO" id="GO:0050660">
    <property type="term" value="F:flavin adenine dinucleotide binding"/>
    <property type="evidence" value="ECO:0007669"/>
    <property type="project" value="TreeGrafter"/>
</dbReference>
<dbReference type="Pfam" id="PF00067">
    <property type="entry name" value="p450"/>
    <property type="match status" value="1"/>
</dbReference>
<evidence type="ECO:0000256" key="15">
    <source>
        <dbReference type="ARBA" id="ARBA00047827"/>
    </source>
</evidence>
<evidence type="ECO:0000256" key="1">
    <source>
        <dbReference type="ARBA" id="ARBA00001917"/>
    </source>
</evidence>
<dbReference type="AlphaFoldDB" id="A0AAW0BTN4"/>
<evidence type="ECO:0000313" key="20">
    <source>
        <dbReference type="EMBL" id="KAK7029611.1"/>
    </source>
</evidence>
<comment type="cofactor">
    <cofactor evidence="2 17">
        <name>heme</name>
        <dbReference type="ChEBI" id="CHEBI:30413"/>
    </cofactor>
</comment>
<dbReference type="InterPro" id="IPR003097">
    <property type="entry name" value="CysJ-like_FAD-binding"/>
</dbReference>
<dbReference type="InterPro" id="IPR029039">
    <property type="entry name" value="Flavoprotein-like_sf"/>
</dbReference>
<dbReference type="SUPFAM" id="SSF63380">
    <property type="entry name" value="Riboflavin synthase domain-like"/>
    <property type="match status" value="1"/>
</dbReference>
<accession>A0AAW0BTN4</accession>
<dbReference type="GO" id="GO:0020037">
    <property type="term" value="F:heme binding"/>
    <property type="evidence" value="ECO:0007669"/>
    <property type="project" value="InterPro"/>
</dbReference>
<keyword evidence="9 17" id="KW-0479">Metal-binding</keyword>
<keyword evidence="8" id="KW-0288">FMN</keyword>
<dbReference type="PROSITE" id="PS00086">
    <property type="entry name" value="CYTOCHROME_P450"/>
    <property type="match status" value="1"/>
</dbReference>
<evidence type="ECO:0000256" key="13">
    <source>
        <dbReference type="ARBA" id="ARBA00023004"/>
    </source>
</evidence>
<keyword evidence="13 17" id="KW-0408">Iron</keyword>
<evidence type="ECO:0000256" key="7">
    <source>
        <dbReference type="ARBA" id="ARBA00022630"/>
    </source>
</evidence>
<dbReference type="InterPro" id="IPR023173">
    <property type="entry name" value="NADPH_Cyt_P450_Rdtase_alpha"/>
</dbReference>